<comment type="caution">
    <text evidence="1">The sequence shown here is derived from an EMBL/GenBank/DDBJ whole genome shotgun (WGS) entry which is preliminary data.</text>
</comment>
<gene>
    <name evidence="1" type="ORF">GWK10_12895</name>
</gene>
<dbReference type="RefSeq" id="WP_164032795.1">
    <property type="nucleotide sequence ID" value="NZ_JAABOQ010000005.1"/>
</dbReference>
<accession>A0A6M0CJJ5</accession>
<dbReference type="EMBL" id="JAABOQ010000005">
    <property type="protein sequence ID" value="NER18115.1"/>
    <property type="molecule type" value="Genomic_DNA"/>
</dbReference>
<dbReference type="AlphaFoldDB" id="A0A6M0CJJ5"/>
<name>A0A6M0CJJ5_9FLAO</name>
<sequence>MQLFRDTIYYKEAIQVLNYPFGTFYLCDGFIVGEVKEDTVFSWDMHAKQVVAELSDLYGCNGKNLTYISNRVESYSIKPADWLKFYNSGFSLKGYAVVNARRKGVKKVIFEKLFVNSRLKTFNCLEGAIEWAKENQESTVSVA</sequence>
<evidence type="ECO:0000313" key="1">
    <source>
        <dbReference type="EMBL" id="NER18115.1"/>
    </source>
</evidence>
<evidence type="ECO:0008006" key="3">
    <source>
        <dbReference type="Google" id="ProtNLM"/>
    </source>
</evidence>
<reference evidence="1 2" key="1">
    <citation type="submission" date="2020-01" db="EMBL/GenBank/DDBJ databases">
        <title>Spongiivirga citrea KCTC 32990T.</title>
        <authorList>
            <person name="Wang G."/>
        </authorList>
    </citation>
    <scope>NUCLEOTIDE SEQUENCE [LARGE SCALE GENOMIC DNA]</scope>
    <source>
        <strain evidence="1 2">KCTC 32990</strain>
    </source>
</reference>
<protein>
    <recommendedName>
        <fullName evidence="3">STAS/SEC14 domain-containing protein</fullName>
    </recommendedName>
</protein>
<organism evidence="1 2">
    <name type="scientific">Spongiivirga citrea</name>
    <dbReference type="NCBI Taxonomy" id="1481457"/>
    <lineage>
        <taxon>Bacteria</taxon>
        <taxon>Pseudomonadati</taxon>
        <taxon>Bacteroidota</taxon>
        <taxon>Flavobacteriia</taxon>
        <taxon>Flavobacteriales</taxon>
        <taxon>Flavobacteriaceae</taxon>
        <taxon>Spongiivirga</taxon>
    </lineage>
</organism>
<dbReference type="Proteomes" id="UP000474296">
    <property type="component" value="Unassembled WGS sequence"/>
</dbReference>
<keyword evidence="2" id="KW-1185">Reference proteome</keyword>
<evidence type="ECO:0000313" key="2">
    <source>
        <dbReference type="Proteomes" id="UP000474296"/>
    </source>
</evidence>
<proteinExistence type="predicted"/>